<keyword evidence="3" id="KW-1003">Cell membrane</keyword>
<comment type="subcellular location">
    <subcellularLocation>
        <location evidence="1 7">Cell membrane</location>
        <topology evidence="1 7">Multi-pass membrane protein</topology>
    </subcellularLocation>
</comment>
<keyword evidence="2 7" id="KW-0813">Transport</keyword>
<evidence type="ECO:0000313" key="9">
    <source>
        <dbReference type="EMBL" id="NTS31105.1"/>
    </source>
</evidence>
<accession>A0A849VLQ8</accession>
<dbReference type="SUPFAM" id="SSF161098">
    <property type="entry name" value="MetI-like"/>
    <property type="match status" value="1"/>
</dbReference>
<dbReference type="Pfam" id="PF12911">
    <property type="entry name" value="OppC_N"/>
    <property type="match status" value="1"/>
</dbReference>
<dbReference type="InterPro" id="IPR050366">
    <property type="entry name" value="BP-dependent_transpt_permease"/>
</dbReference>
<feature type="transmembrane region" description="Helical" evidence="7">
    <location>
        <begin position="260"/>
        <end position="286"/>
    </location>
</feature>
<evidence type="ECO:0000256" key="4">
    <source>
        <dbReference type="ARBA" id="ARBA00022692"/>
    </source>
</evidence>
<protein>
    <submittedName>
        <fullName evidence="9">ABC transporter permease</fullName>
    </submittedName>
</protein>
<reference evidence="9 10" key="1">
    <citation type="submission" date="2020-05" db="EMBL/GenBank/DDBJ databases">
        <authorList>
            <person name="Kim M.K."/>
        </authorList>
    </citation>
    <scope>NUCLEOTIDE SEQUENCE [LARGE SCALE GENOMIC DNA]</scope>
    <source>
        <strain evidence="9 10">BT25</strain>
    </source>
</reference>
<keyword evidence="10" id="KW-1185">Reference proteome</keyword>
<dbReference type="PROSITE" id="PS50928">
    <property type="entry name" value="ABC_TM1"/>
    <property type="match status" value="1"/>
</dbReference>
<keyword evidence="5 7" id="KW-1133">Transmembrane helix</keyword>
<evidence type="ECO:0000256" key="5">
    <source>
        <dbReference type="ARBA" id="ARBA00022989"/>
    </source>
</evidence>
<dbReference type="InterPro" id="IPR000515">
    <property type="entry name" value="MetI-like"/>
</dbReference>
<evidence type="ECO:0000259" key="8">
    <source>
        <dbReference type="PROSITE" id="PS50928"/>
    </source>
</evidence>
<dbReference type="InterPro" id="IPR035906">
    <property type="entry name" value="MetI-like_sf"/>
</dbReference>
<evidence type="ECO:0000313" key="10">
    <source>
        <dbReference type="Proteomes" id="UP000550508"/>
    </source>
</evidence>
<dbReference type="RefSeq" id="WP_091947074.1">
    <property type="nucleotide sequence ID" value="NZ_CP088292.1"/>
</dbReference>
<feature type="transmembrane region" description="Helical" evidence="7">
    <location>
        <begin position="145"/>
        <end position="170"/>
    </location>
</feature>
<keyword evidence="4 7" id="KW-0812">Transmembrane</keyword>
<dbReference type="GO" id="GO:0055085">
    <property type="term" value="P:transmembrane transport"/>
    <property type="evidence" value="ECO:0007669"/>
    <property type="project" value="InterPro"/>
</dbReference>
<gene>
    <name evidence="9" type="ORF">HQ945_07545</name>
</gene>
<evidence type="ECO:0000256" key="1">
    <source>
        <dbReference type="ARBA" id="ARBA00004651"/>
    </source>
</evidence>
<comment type="caution">
    <text evidence="9">The sequence shown here is derived from an EMBL/GenBank/DDBJ whole genome shotgun (WGS) entry which is preliminary data.</text>
</comment>
<name>A0A849VLQ8_9HYPH</name>
<dbReference type="EMBL" id="JABUMX010000001">
    <property type="protein sequence ID" value="NTS31105.1"/>
    <property type="molecule type" value="Genomic_DNA"/>
</dbReference>
<comment type="similarity">
    <text evidence="7">Belongs to the binding-protein-dependent transport system permease family.</text>
</comment>
<feature type="transmembrane region" description="Helical" evidence="7">
    <location>
        <begin position="36"/>
        <end position="58"/>
    </location>
</feature>
<dbReference type="AlphaFoldDB" id="A0A849VLQ8"/>
<dbReference type="PANTHER" id="PTHR43386:SF25">
    <property type="entry name" value="PEPTIDE ABC TRANSPORTER PERMEASE PROTEIN"/>
    <property type="match status" value="1"/>
</dbReference>
<dbReference type="GO" id="GO:0005886">
    <property type="term" value="C:plasma membrane"/>
    <property type="evidence" value="ECO:0007669"/>
    <property type="project" value="UniProtKB-SubCell"/>
</dbReference>
<dbReference type="CDD" id="cd06261">
    <property type="entry name" value="TM_PBP2"/>
    <property type="match status" value="1"/>
</dbReference>
<dbReference type="PANTHER" id="PTHR43386">
    <property type="entry name" value="OLIGOPEPTIDE TRANSPORT SYSTEM PERMEASE PROTEIN APPC"/>
    <property type="match status" value="1"/>
</dbReference>
<dbReference type="Proteomes" id="UP000550508">
    <property type="component" value="Unassembled WGS sequence"/>
</dbReference>
<dbReference type="Gene3D" id="1.10.3720.10">
    <property type="entry name" value="MetI-like"/>
    <property type="match status" value="1"/>
</dbReference>
<dbReference type="InterPro" id="IPR025966">
    <property type="entry name" value="OppC_N"/>
</dbReference>
<evidence type="ECO:0000256" key="2">
    <source>
        <dbReference type="ARBA" id="ARBA00022448"/>
    </source>
</evidence>
<feature type="domain" description="ABC transmembrane type-1" evidence="8">
    <location>
        <begin position="97"/>
        <end position="286"/>
    </location>
</feature>
<proteinExistence type="inferred from homology"/>
<evidence type="ECO:0000256" key="7">
    <source>
        <dbReference type="RuleBase" id="RU363032"/>
    </source>
</evidence>
<sequence length="303" mass="32211">MAVIGIDTNPLQSQTREPGWLRRSGRVVSDIFHTPLGGIGITLVVLILVVAVFAQWIAPYNPTAISVKERLAGPSFTHLLGTDQLGRDLFSRVIVGTQTAMMVAISALSIALVAALPLGLIAGYGPRWLDAALILVFDSLSSLPMIMLGLAIVVLLGPGIPTVILVIVLYSVPSYARLVRTQTLSLKSRDFIKAEQAMNASTPRILFNHLLPNVIGPLLILACLDISTVITLEAGLSFLGLGVKPQVPSWGNILSDGFSVIRSTALPVIAGGAPLILATIGFTFFGEALRDALDPKLARERKP</sequence>
<keyword evidence="6 7" id="KW-0472">Membrane</keyword>
<feature type="transmembrane region" description="Helical" evidence="7">
    <location>
        <begin position="100"/>
        <end position="125"/>
    </location>
</feature>
<feature type="transmembrane region" description="Helical" evidence="7">
    <location>
        <begin position="214"/>
        <end position="240"/>
    </location>
</feature>
<evidence type="ECO:0000256" key="6">
    <source>
        <dbReference type="ARBA" id="ARBA00023136"/>
    </source>
</evidence>
<organism evidence="9 10">
    <name type="scientific">Phyllobacterium pellucidum</name>
    <dbReference type="NCBI Taxonomy" id="2740464"/>
    <lineage>
        <taxon>Bacteria</taxon>
        <taxon>Pseudomonadati</taxon>
        <taxon>Pseudomonadota</taxon>
        <taxon>Alphaproteobacteria</taxon>
        <taxon>Hyphomicrobiales</taxon>
        <taxon>Phyllobacteriaceae</taxon>
        <taxon>Phyllobacterium</taxon>
    </lineage>
</organism>
<evidence type="ECO:0000256" key="3">
    <source>
        <dbReference type="ARBA" id="ARBA00022475"/>
    </source>
</evidence>
<dbReference type="Pfam" id="PF00528">
    <property type="entry name" value="BPD_transp_1"/>
    <property type="match status" value="1"/>
</dbReference>